<dbReference type="EMBL" id="UINC01049858">
    <property type="protein sequence ID" value="SVB62133.1"/>
    <property type="molecule type" value="Genomic_DNA"/>
</dbReference>
<dbReference type="GO" id="GO:0097367">
    <property type="term" value="F:carbohydrate derivative binding"/>
    <property type="evidence" value="ECO:0007669"/>
    <property type="project" value="InterPro"/>
</dbReference>
<dbReference type="InterPro" id="IPR019490">
    <property type="entry name" value="Glu6P/Mann6P_isomerase_C"/>
</dbReference>
<dbReference type="PROSITE" id="PS51464">
    <property type="entry name" value="SIS"/>
    <property type="match status" value="1"/>
</dbReference>
<name>A0A382FIU9_9ZZZZ</name>
<evidence type="ECO:0000256" key="1">
    <source>
        <dbReference type="ARBA" id="ARBA00010523"/>
    </source>
</evidence>
<dbReference type="CDD" id="cd05017">
    <property type="entry name" value="SIS_PGI_PMI_1"/>
    <property type="match status" value="1"/>
</dbReference>
<protein>
    <recommendedName>
        <fullName evidence="3">SIS domain-containing protein</fullName>
    </recommendedName>
</protein>
<feature type="domain" description="SIS" evidence="3">
    <location>
        <begin position="34"/>
        <end position="172"/>
    </location>
</feature>
<evidence type="ECO:0000256" key="2">
    <source>
        <dbReference type="ARBA" id="ARBA00023235"/>
    </source>
</evidence>
<dbReference type="InterPro" id="IPR001347">
    <property type="entry name" value="SIS_dom"/>
</dbReference>
<reference evidence="4" key="1">
    <citation type="submission" date="2018-05" db="EMBL/GenBank/DDBJ databases">
        <authorList>
            <person name="Lanie J.A."/>
            <person name="Ng W.-L."/>
            <person name="Kazmierczak K.M."/>
            <person name="Andrzejewski T.M."/>
            <person name="Davidsen T.M."/>
            <person name="Wayne K.J."/>
            <person name="Tettelin H."/>
            <person name="Glass J.I."/>
            <person name="Rusch D."/>
            <person name="Podicherti R."/>
            <person name="Tsui H.-C.T."/>
            <person name="Winkler M.E."/>
        </authorList>
    </citation>
    <scope>NUCLEOTIDE SEQUENCE</scope>
</reference>
<sequence length="340" mass="38762">MDIKKIKKIDTSKMYSIYDQWSKLALESYEKIDVKEKPQNVTHLAICGMGGSGAIGDIISSVLSKENIYVSIIKGYTLPTNVDKKTLLIAISISGETEETLYALKQGHEIGCKIIAFSSGGRMEKFCNEKNIDFYKLDMINSPRASFVNFLFPILNVLEDILKISKQEIESTLRILETTGKNIGSKNLTNSNKALDLAKWLEATPVIYYPYGLRAAAIRFKNSLQENAKMHVINEDLIETCHNGIVSWETRTNNKPIFIRGENDHPQTKRRWDILKEYFESNSIPYKEIISEGDSILSKLINLIYILDYSSIYKAVLLEIDPTPVKSIDFIKQHYDFHDL</sequence>
<dbReference type="GO" id="GO:0005975">
    <property type="term" value="P:carbohydrate metabolic process"/>
    <property type="evidence" value="ECO:0007669"/>
    <property type="project" value="InterPro"/>
</dbReference>
<comment type="similarity">
    <text evidence="1">Belongs to the PGI/PMI family.</text>
</comment>
<accession>A0A382FIU9</accession>
<evidence type="ECO:0000259" key="3">
    <source>
        <dbReference type="PROSITE" id="PS51464"/>
    </source>
</evidence>
<dbReference type="InterPro" id="IPR046348">
    <property type="entry name" value="SIS_dom_sf"/>
</dbReference>
<dbReference type="GO" id="GO:0004476">
    <property type="term" value="F:mannose-6-phosphate isomerase activity"/>
    <property type="evidence" value="ECO:0007669"/>
    <property type="project" value="InterPro"/>
</dbReference>
<dbReference type="GO" id="GO:1901135">
    <property type="term" value="P:carbohydrate derivative metabolic process"/>
    <property type="evidence" value="ECO:0007669"/>
    <property type="project" value="InterPro"/>
</dbReference>
<proteinExistence type="inferred from homology"/>
<dbReference type="InterPro" id="IPR035484">
    <property type="entry name" value="SIS_PGI/PMI_1"/>
</dbReference>
<gene>
    <name evidence="4" type="ORF">METZ01_LOCUS214987</name>
</gene>
<dbReference type="CDD" id="cd05637">
    <property type="entry name" value="SIS_PGI_PMI_2"/>
    <property type="match status" value="1"/>
</dbReference>
<keyword evidence="2" id="KW-0413">Isomerase</keyword>
<dbReference type="GO" id="GO:0004347">
    <property type="term" value="F:glucose-6-phosphate isomerase activity"/>
    <property type="evidence" value="ECO:0007669"/>
    <property type="project" value="InterPro"/>
</dbReference>
<dbReference type="SUPFAM" id="SSF53697">
    <property type="entry name" value="SIS domain"/>
    <property type="match status" value="1"/>
</dbReference>
<organism evidence="4">
    <name type="scientific">marine metagenome</name>
    <dbReference type="NCBI Taxonomy" id="408172"/>
    <lineage>
        <taxon>unclassified sequences</taxon>
        <taxon>metagenomes</taxon>
        <taxon>ecological metagenomes</taxon>
    </lineage>
</organism>
<dbReference type="AlphaFoldDB" id="A0A382FIU9"/>
<evidence type="ECO:0000313" key="4">
    <source>
        <dbReference type="EMBL" id="SVB62133.1"/>
    </source>
</evidence>
<dbReference type="Pfam" id="PF10432">
    <property type="entry name" value="bact-PGI_C"/>
    <property type="match status" value="1"/>
</dbReference>
<dbReference type="Gene3D" id="3.40.50.10490">
    <property type="entry name" value="Glucose-6-phosphate isomerase like protein, domain 1"/>
    <property type="match status" value="2"/>
</dbReference>